<sequence length="265" mass="29350">MRFNLEEWLNKARNKIISVIYRALLPEELLVAPVSFTALAAIASIQREGTNLSSALPMNSLSTPVDAVKGRISAVRYRRPPPDVLQVGQGSTSMIGMDTWHKHPNNIMNGNHINGPTMFALASGFTITGGTFNNIVSYGFNTITIIDPAGRSFSFPPGVQPQQESIGDYLKWLFQHSEARDKKISDMLSEFVGQGQYSLSIDEGRQVIMLGSEEEQWARVVPGTKIVMSIILEQEKKRGFLGYECPVCQTWNSSQQLGLNIAGDW</sequence>
<comment type="caution">
    <text evidence="2">The sequence shown here is derived from an EMBL/GenBank/DDBJ whole genome shotgun (WGS) entry which is preliminary data.</text>
</comment>
<reference evidence="2 3" key="1">
    <citation type="submission" date="2015-12" db="EMBL/GenBank/DDBJ databases">
        <title>Draft genome sequence of Moniliophthora roreri, the causal agent of frosty pod rot of cacao.</title>
        <authorList>
            <person name="Aime M.C."/>
            <person name="Diaz-Valderrama J.R."/>
            <person name="Kijpornyongpan T."/>
            <person name="Phillips-Mora W."/>
        </authorList>
    </citation>
    <scope>NUCLEOTIDE SEQUENCE [LARGE SCALE GENOMIC DNA]</scope>
    <source>
        <strain evidence="2 3">MCA 2952</strain>
    </source>
</reference>
<dbReference type="EMBL" id="LATX01001884">
    <property type="protein sequence ID" value="KTB36737.1"/>
    <property type="molecule type" value="Genomic_DNA"/>
</dbReference>
<protein>
    <recommendedName>
        <fullName evidence="1">Ubiquitin-like domain-containing protein</fullName>
    </recommendedName>
</protein>
<dbReference type="AlphaFoldDB" id="A0A0W0FK67"/>
<dbReference type="Pfam" id="PF22893">
    <property type="entry name" value="ULD_2"/>
    <property type="match status" value="1"/>
</dbReference>
<gene>
    <name evidence="2" type="ORF">WG66_10695</name>
</gene>
<evidence type="ECO:0000313" key="2">
    <source>
        <dbReference type="EMBL" id="KTB36737.1"/>
    </source>
</evidence>
<dbReference type="InterPro" id="IPR054464">
    <property type="entry name" value="ULD_fung"/>
</dbReference>
<organism evidence="2 3">
    <name type="scientific">Moniliophthora roreri</name>
    <name type="common">Frosty pod rot fungus</name>
    <name type="synonym">Monilia roreri</name>
    <dbReference type="NCBI Taxonomy" id="221103"/>
    <lineage>
        <taxon>Eukaryota</taxon>
        <taxon>Fungi</taxon>
        <taxon>Dikarya</taxon>
        <taxon>Basidiomycota</taxon>
        <taxon>Agaricomycotina</taxon>
        <taxon>Agaricomycetes</taxon>
        <taxon>Agaricomycetidae</taxon>
        <taxon>Agaricales</taxon>
        <taxon>Marasmiineae</taxon>
        <taxon>Marasmiaceae</taxon>
        <taxon>Moniliophthora</taxon>
    </lineage>
</organism>
<dbReference type="Proteomes" id="UP000054988">
    <property type="component" value="Unassembled WGS sequence"/>
</dbReference>
<proteinExistence type="predicted"/>
<evidence type="ECO:0000259" key="1">
    <source>
        <dbReference type="Pfam" id="PF22893"/>
    </source>
</evidence>
<evidence type="ECO:0000313" key="3">
    <source>
        <dbReference type="Proteomes" id="UP000054988"/>
    </source>
</evidence>
<feature type="domain" description="Ubiquitin-like" evidence="1">
    <location>
        <begin position="141"/>
        <end position="233"/>
    </location>
</feature>
<name>A0A0W0FK67_MONRR</name>
<accession>A0A0W0FK67</accession>